<protein>
    <submittedName>
        <fullName evidence="1">AAA family ATPase</fullName>
    </submittedName>
</protein>
<dbReference type="Pfam" id="PF13671">
    <property type="entry name" value="AAA_33"/>
    <property type="match status" value="1"/>
</dbReference>
<dbReference type="PANTHER" id="PTHR37807">
    <property type="entry name" value="OS07G0160300 PROTEIN"/>
    <property type="match status" value="1"/>
</dbReference>
<comment type="caution">
    <text evidence="1">The sequence shown here is derived from an EMBL/GenBank/DDBJ whole genome shotgun (WGS) entry which is preliminary data.</text>
</comment>
<reference evidence="1 2" key="1">
    <citation type="submission" date="2021-03" db="EMBL/GenBank/DDBJ databases">
        <title>Assistant Professor.</title>
        <authorList>
            <person name="Huq M.A."/>
        </authorList>
    </citation>
    <scope>NUCLEOTIDE SEQUENCE [LARGE SCALE GENOMIC DNA]</scope>
    <source>
        <strain evidence="1 2">MAH-29</strain>
    </source>
</reference>
<dbReference type="Gene3D" id="3.40.50.300">
    <property type="entry name" value="P-loop containing nucleotide triphosphate hydrolases"/>
    <property type="match status" value="1"/>
</dbReference>
<organism evidence="1 2">
    <name type="scientific">Niastella soli</name>
    <dbReference type="NCBI Taxonomy" id="2821487"/>
    <lineage>
        <taxon>Bacteria</taxon>
        <taxon>Pseudomonadati</taxon>
        <taxon>Bacteroidota</taxon>
        <taxon>Chitinophagia</taxon>
        <taxon>Chitinophagales</taxon>
        <taxon>Chitinophagaceae</taxon>
        <taxon>Niastella</taxon>
    </lineage>
</organism>
<dbReference type="Proteomes" id="UP000677244">
    <property type="component" value="Unassembled WGS sequence"/>
</dbReference>
<accession>A0ABS3YX46</accession>
<dbReference type="RefSeq" id="WP_209140549.1">
    <property type="nucleotide sequence ID" value="NZ_JAGHKO010000004.1"/>
</dbReference>
<dbReference type="SUPFAM" id="SSF52540">
    <property type="entry name" value="P-loop containing nucleoside triphosphate hydrolases"/>
    <property type="match status" value="1"/>
</dbReference>
<name>A0ABS3YX46_9BACT</name>
<dbReference type="PANTHER" id="PTHR37807:SF3">
    <property type="entry name" value="OS07G0160300 PROTEIN"/>
    <property type="match status" value="1"/>
</dbReference>
<sequence>MTKNNPPVLFILSGLPASGKSTLSKFISREYQAAYLRIDTIEQTLRDLFRQDVYGEGYGVAYKVAADNLKLGQNVVADSCNPIILTRNEWENVAKRNGCLSVNIEVICSDKEEHKDRLKNRQLEVENLQPLTWENVENREFHDWNGQRITIDTANKTIEETVIELLNEIKNLLDKKE</sequence>
<proteinExistence type="predicted"/>
<dbReference type="EMBL" id="JAGHKO010000004">
    <property type="protein sequence ID" value="MBO9202504.1"/>
    <property type="molecule type" value="Genomic_DNA"/>
</dbReference>
<gene>
    <name evidence="1" type="ORF">J7I42_19610</name>
</gene>
<evidence type="ECO:0000313" key="1">
    <source>
        <dbReference type="EMBL" id="MBO9202504.1"/>
    </source>
</evidence>
<dbReference type="InterPro" id="IPR027417">
    <property type="entry name" value="P-loop_NTPase"/>
</dbReference>
<evidence type="ECO:0000313" key="2">
    <source>
        <dbReference type="Proteomes" id="UP000677244"/>
    </source>
</evidence>
<keyword evidence="2" id="KW-1185">Reference proteome</keyword>